<dbReference type="EMBL" id="CAJPIZ010004507">
    <property type="protein sequence ID" value="CAG2107611.1"/>
    <property type="molecule type" value="Genomic_DNA"/>
</dbReference>
<feature type="non-terminal residue" evidence="2">
    <location>
        <position position="206"/>
    </location>
</feature>
<feature type="region of interest" description="Disordered" evidence="1">
    <location>
        <begin position="74"/>
        <end position="97"/>
    </location>
</feature>
<feature type="compositionally biased region" description="Polar residues" evidence="1">
    <location>
        <begin position="86"/>
        <end position="97"/>
    </location>
</feature>
<dbReference type="AlphaFoldDB" id="A0A7R9Q001"/>
<accession>A0A7R9Q001</accession>
<evidence type="ECO:0000313" key="2">
    <source>
        <dbReference type="EMBL" id="CAD7627181.1"/>
    </source>
</evidence>
<protein>
    <submittedName>
        <fullName evidence="2">Uncharacterized protein</fullName>
    </submittedName>
</protein>
<sequence>DLKERCGAKYLEIKTHRLRSHWSTTDTIAVWVDKEIDHLIGVAKDKKKIQKKVENIRKSSVEMKPKKSILKKLMRRRSISSKEVSDSLSTGTDSRNDSIASLNTEKLKLRLMHEKGVKPSFKNIWSVADIQRLRDFEEKEILEEIVRGLVVYQRKANDYHLNESNQSVRDFLLLQSYKELDDCLKRSYLLEAKTLKKTSNQLIPAN</sequence>
<dbReference type="OrthoDB" id="6510554at2759"/>
<evidence type="ECO:0000313" key="3">
    <source>
        <dbReference type="Proteomes" id="UP000759131"/>
    </source>
</evidence>
<keyword evidence="3" id="KW-1185">Reference proteome</keyword>
<dbReference type="Proteomes" id="UP000759131">
    <property type="component" value="Unassembled WGS sequence"/>
</dbReference>
<evidence type="ECO:0000256" key="1">
    <source>
        <dbReference type="SAM" id="MobiDB-lite"/>
    </source>
</evidence>
<dbReference type="EMBL" id="OC859082">
    <property type="protein sequence ID" value="CAD7627181.1"/>
    <property type="molecule type" value="Genomic_DNA"/>
</dbReference>
<organism evidence="2">
    <name type="scientific">Medioppia subpectinata</name>
    <dbReference type="NCBI Taxonomy" id="1979941"/>
    <lineage>
        <taxon>Eukaryota</taxon>
        <taxon>Metazoa</taxon>
        <taxon>Ecdysozoa</taxon>
        <taxon>Arthropoda</taxon>
        <taxon>Chelicerata</taxon>
        <taxon>Arachnida</taxon>
        <taxon>Acari</taxon>
        <taxon>Acariformes</taxon>
        <taxon>Sarcoptiformes</taxon>
        <taxon>Oribatida</taxon>
        <taxon>Brachypylina</taxon>
        <taxon>Oppioidea</taxon>
        <taxon>Oppiidae</taxon>
        <taxon>Medioppia</taxon>
    </lineage>
</organism>
<proteinExistence type="predicted"/>
<gene>
    <name evidence="2" type="ORF">OSB1V03_LOCUS7611</name>
</gene>
<reference evidence="2" key="1">
    <citation type="submission" date="2020-11" db="EMBL/GenBank/DDBJ databases">
        <authorList>
            <person name="Tran Van P."/>
        </authorList>
    </citation>
    <scope>NUCLEOTIDE SEQUENCE</scope>
</reference>
<name>A0A7R9Q001_9ACAR</name>